<feature type="transmembrane region" description="Helical" evidence="7">
    <location>
        <begin position="323"/>
        <end position="340"/>
    </location>
</feature>
<feature type="transmembrane region" description="Helical" evidence="7">
    <location>
        <begin position="118"/>
        <end position="136"/>
    </location>
</feature>
<organism evidence="9 10">
    <name type="scientific">Mumia zhuanghuii</name>
    <dbReference type="NCBI Taxonomy" id="2585211"/>
    <lineage>
        <taxon>Bacteria</taxon>
        <taxon>Bacillati</taxon>
        <taxon>Actinomycetota</taxon>
        <taxon>Actinomycetes</taxon>
        <taxon>Propionibacteriales</taxon>
        <taxon>Nocardioidaceae</taxon>
        <taxon>Mumia</taxon>
    </lineage>
</organism>
<dbReference type="Gene3D" id="1.20.1250.20">
    <property type="entry name" value="MFS general substrate transporter like domains"/>
    <property type="match status" value="1"/>
</dbReference>
<dbReference type="GO" id="GO:0022857">
    <property type="term" value="F:transmembrane transporter activity"/>
    <property type="evidence" value="ECO:0007669"/>
    <property type="project" value="InterPro"/>
</dbReference>
<comment type="caution">
    <text evidence="9">The sequence shown here is derived from an EMBL/GenBank/DDBJ whole genome shotgun (WGS) entry which is preliminary data.</text>
</comment>
<evidence type="ECO:0000259" key="8">
    <source>
        <dbReference type="PROSITE" id="PS50850"/>
    </source>
</evidence>
<evidence type="ECO:0000313" key="10">
    <source>
        <dbReference type="Proteomes" id="UP000307768"/>
    </source>
</evidence>
<reference evidence="9 10" key="1">
    <citation type="submission" date="2019-09" db="EMBL/GenBank/DDBJ databases">
        <title>Mumia zhuanghuii sp. nov. isolated from the intestinal contents of plateau pika (Ochotona curzoniae) in the Qinghai-Tibet plateau of China.</title>
        <authorList>
            <person name="Tian Z."/>
        </authorList>
    </citation>
    <scope>NUCLEOTIDE SEQUENCE [LARGE SCALE GENOMIC DNA]</scope>
    <source>
        <strain evidence="10">350</strain>
    </source>
</reference>
<feature type="transmembrane region" description="Helical" evidence="7">
    <location>
        <begin position="243"/>
        <end position="261"/>
    </location>
</feature>
<evidence type="ECO:0000256" key="4">
    <source>
        <dbReference type="ARBA" id="ARBA00022989"/>
    </source>
</evidence>
<dbReference type="EMBL" id="VDFQ02000006">
    <property type="protein sequence ID" value="KAA1419917.1"/>
    <property type="molecule type" value="Genomic_DNA"/>
</dbReference>
<comment type="subcellular location">
    <subcellularLocation>
        <location evidence="1">Cell membrane</location>
        <topology evidence="1">Multi-pass membrane protein</topology>
    </subcellularLocation>
</comment>
<dbReference type="CDD" id="cd17321">
    <property type="entry name" value="MFS_MMR_MDR_like"/>
    <property type="match status" value="1"/>
</dbReference>
<proteinExistence type="predicted"/>
<dbReference type="SUPFAM" id="SSF103473">
    <property type="entry name" value="MFS general substrate transporter"/>
    <property type="match status" value="1"/>
</dbReference>
<feature type="transmembrane region" description="Helical" evidence="7">
    <location>
        <begin position="290"/>
        <end position="311"/>
    </location>
</feature>
<dbReference type="GO" id="GO:0005886">
    <property type="term" value="C:plasma membrane"/>
    <property type="evidence" value="ECO:0007669"/>
    <property type="project" value="UniProtKB-SubCell"/>
</dbReference>
<evidence type="ECO:0000256" key="6">
    <source>
        <dbReference type="SAM" id="MobiDB-lite"/>
    </source>
</evidence>
<dbReference type="OrthoDB" id="5315310at2"/>
<dbReference type="Proteomes" id="UP000307768">
    <property type="component" value="Unassembled WGS sequence"/>
</dbReference>
<feature type="domain" description="Major facilitator superfamily (MFS) profile" evidence="8">
    <location>
        <begin position="18"/>
        <end position="534"/>
    </location>
</feature>
<feature type="transmembrane region" description="Helical" evidence="7">
    <location>
        <begin position="51"/>
        <end position="72"/>
    </location>
</feature>
<dbReference type="InterPro" id="IPR011701">
    <property type="entry name" value="MFS"/>
</dbReference>
<name>A0A5Q6RPI1_9ACTN</name>
<feature type="transmembrane region" description="Helical" evidence="7">
    <location>
        <begin position="506"/>
        <end position="525"/>
    </location>
</feature>
<feature type="transmembrane region" description="Helical" evidence="7">
    <location>
        <begin position="426"/>
        <end position="449"/>
    </location>
</feature>
<feature type="transmembrane region" description="Helical" evidence="7">
    <location>
        <begin position="143"/>
        <end position="162"/>
    </location>
</feature>
<keyword evidence="3 7" id="KW-0812">Transmembrane</keyword>
<feature type="transmembrane region" description="Helical" evidence="7">
    <location>
        <begin position="84"/>
        <end position="112"/>
    </location>
</feature>
<dbReference type="AlphaFoldDB" id="A0A5Q6RPI1"/>
<keyword evidence="4 7" id="KW-1133">Transmembrane helix</keyword>
<dbReference type="PANTHER" id="PTHR42718:SF9">
    <property type="entry name" value="MAJOR FACILITATOR SUPERFAMILY MULTIDRUG TRANSPORTER MFSC"/>
    <property type="match status" value="1"/>
</dbReference>
<feature type="transmembrane region" description="Helical" evidence="7">
    <location>
        <begin position="12"/>
        <end position="31"/>
    </location>
</feature>
<feature type="transmembrane region" description="Helical" evidence="7">
    <location>
        <begin position="168"/>
        <end position="189"/>
    </location>
</feature>
<gene>
    <name evidence="9" type="ORF">FE697_018650</name>
</gene>
<evidence type="ECO:0000256" key="3">
    <source>
        <dbReference type="ARBA" id="ARBA00022692"/>
    </source>
</evidence>
<dbReference type="PANTHER" id="PTHR42718">
    <property type="entry name" value="MAJOR FACILITATOR SUPERFAMILY MULTIDRUG TRANSPORTER MFSC"/>
    <property type="match status" value="1"/>
</dbReference>
<accession>A0A5Q6RPI1</accession>
<protein>
    <submittedName>
        <fullName evidence="9">MFS transporter</fullName>
    </submittedName>
</protein>
<sequence length="553" mass="56473">MAGEGTTDRSATSAGGIVLLTLASGQFLMTLDSSVMNVSIAQVASDLDTTVTGIQTAITLYTLVMAATMITGGKIGSMIGRRRAFAIGCVVYGVGSFTTAIAPNLAVLLLGWSLLEGLGAALIMPAIVALVATNFAPDQRPRAYGLVASAGAIAVAAGPLIGGAMTTYLTWRLVFAGEVVVVIGILFLARRMHDERPAGRTSLDVVGAVLSAVGLALVVYGVLRSGVWGWVRPNEGGPSIVGLSPTVWCILAGLVVLRLFLSWEGHVSAAGREPLVDTTMLRNKQLVGGLTMFFFQFLVQAGLFFTIPLFLSVALGLSAVETGVRLLPLSITLLAAAVGVPRLWPRASPRTVVSWGLSALLVGIASLVLALEAGAGAEIVTVPLLFAGLGVGALASQLGAVTVSALPDEKSPEVGGLQNTATNLGASLGTALAGSVLIGALTVSFLAGIEDNPAVPDEVADSAGVELASGIPFVSDSQLESSLADAGVPEDQADAVVEENTEARIAGLRLSLVVLALFVAIALFLTRLLPTRPVAGTEPERAPPGTGAREGER</sequence>
<dbReference type="PROSITE" id="PS50850">
    <property type="entry name" value="MFS"/>
    <property type="match status" value="1"/>
</dbReference>
<dbReference type="InterPro" id="IPR020846">
    <property type="entry name" value="MFS_dom"/>
</dbReference>
<evidence type="ECO:0000256" key="7">
    <source>
        <dbReference type="SAM" id="Phobius"/>
    </source>
</evidence>
<dbReference type="Pfam" id="PF07690">
    <property type="entry name" value="MFS_1"/>
    <property type="match status" value="1"/>
</dbReference>
<dbReference type="PRINTS" id="PR01036">
    <property type="entry name" value="TCRTETB"/>
</dbReference>
<feature type="transmembrane region" description="Helical" evidence="7">
    <location>
        <begin position="352"/>
        <end position="371"/>
    </location>
</feature>
<feature type="transmembrane region" description="Helical" evidence="7">
    <location>
        <begin position="201"/>
        <end position="223"/>
    </location>
</feature>
<evidence type="ECO:0000256" key="1">
    <source>
        <dbReference type="ARBA" id="ARBA00004651"/>
    </source>
</evidence>
<evidence type="ECO:0000256" key="2">
    <source>
        <dbReference type="ARBA" id="ARBA00022448"/>
    </source>
</evidence>
<evidence type="ECO:0000256" key="5">
    <source>
        <dbReference type="ARBA" id="ARBA00023136"/>
    </source>
</evidence>
<feature type="transmembrane region" description="Helical" evidence="7">
    <location>
        <begin position="383"/>
        <end position="406"/>
    </location>
</feature>
<keyword evidence="2" id="KW-0813">Transport</keyword>
<evidence type="ECO:0000313" key="9">
    <source>
        <dbReference type="EMBL" id="KAA1419917.1"/>
    </source>
</evidence>
<dbReference type="RefSeq" id="WP_149771140.1">
    <property type="nucleotide sequence ID" value="NZ_VDFQ02000006.1"/>
</dbReference>
<dbReference type="Gene3D" id="1.20.1720.10">
    <property type="entry name" value="Multidrug resistance protein D"/>
    <property type="match status" value="1"/>
</dbReference>
<dbReference type="InterPro" id="IPR036259">
    <property type="entry name" value="MFS_trans_sf"/>
</dbReference>
<keyword evidence="5 7" id="KW-0472">Membrane</keyword>
<feature type="region of interest" description="Disordered" evidence="6">
    <location>
        <begin position="534"/>
        <end position="553"/>
    </location>
</feature>